<reference evidence="2" key="1">
    <citation type="submission" date="2021-01" db="EMBL/GenBank/DDBJ databases">
        <authorList>
            <consortium name="Genoscope - CEA"/>
            <person name="William W."/>
        </authorList>
    </citation>
    <scope>NUCLEOTIDE SEQUENCE</scope>
</reference>
<evidence type="ECO:0000313" key="2">
    <source>
        <dbReference type="EMBL" id="CAF2219821.1"/>
    </source>
</evidence>
<dbReference type="Proteomes" id="UP001295469">
    <property type="component" value="Chromosome A08"/>
</dbReference>
<dbReference type="EMBL" id="HG994362">
    <property type="protein sequence ID" value="CAF2219821.1"/>
    <property type="molecule type" value="Genomic_DNA"/>
</dbReference>
<dbReference type="AlphaFoldDB" id="A0A816ZLF9"/>
<accession>A0A816ZLF9</accession>
<feature type="compositionally biased region" description="Basic and acidic residues" evidence="1">
    <location>
        <begin position="33"/>
        <end position="43"/>
    </location>
</feature>
<gene>
    <name evidence="2" type="ORF">DARMORV10_A08P05360.1</name>
</gene>
<feature type="compositionally biased region" description="Basic and acidic residues" evidence="1">
    <location>
        <begin position="10"/>
        <end position="23"/>
    </location>
</feature>
<sequence length="89" mass="10041">MEIIAHKPTNHKEKPDLKREKSRSSQHPNPKADYNDRNPHPSRVDAPTPSRIPLRPELSCSKGGVGSLQKQSDGQGRESERDHSVAKRR</sequence>
<proteinExistence type="predicted"/>
<evidence type="ECO:0000256" key="1">
    <source>
        <dbReference type="SAM" id="MobiDB-lite"/>
    </source>
</evidence>
<name>A0A816ZLF9_BRANA</name>
<protein>
    <submittedName>
        <fullName evidence="2">(rape) hypothetical protein</fullName>
    </submittedName>
</protein>
<feature type="compositionally biased region" description="Basic and acidic residues" evidence="1">
    <location>
        <begin position="75"/>
        <end position="89"/>
    </location>
</feature>
<organism evidence="2">
    <name type="scientific">Brassica napus</name>
    <name type="common">Rape</name>
    <dbReference type="NCBI Taxonomy" id="3708"/>
    <lineage>
        <taxon>Eukaryota</taxon>
        <taxon>Viridiplantae</taxon>
        <taxon>Streptophyta</taxon>
        <taxon>Embryophyta</taxon>
        <taxon>Tracheophyta</taxon>
        <taxon>Spermatophyta</taxon>
        <taxon>Magnoliopsida</taxon>
        <taxon>eudicotyledons</taxon>
        <taxon>Gunneridae</taxon>
        <taxon>Pentapetalae</taxon>
        <taxon>rosids</taxon>
        <taxon>malvids</taxon>
        <taxon>Brassicales</taxon>
        <taxon>Brassicaceae</taxon>
        <taxon>Brassiceae</taxon>
        <taxon>Brassica</taxon>
    </lineage>
</organism>
<feature type="region of interest" description="Disordered" evidence="1">
    <location>
        <begin position="1"/>
        <end position="89"/>
    </location>
</feature>